<feature type="domain" description="VOC" evidence="2">
    <location>
        <begin position="38"/>
        <end position="154"/>
    </location>
</feature>
<dbReference type="InterPro" id="IPR004360">
    <property type="entry name" value="Glyas_Fos-R_dOase_dom"/>
</dbReference>
<proteinExistence type="predicted"/>
<dbReference type="InterPro" id="IPR052164">
    <property type="entry name" value="Anthracycline_SecMetBiosynth"/>
</dbReference>
<dbReference type="InterPro" id="IPR037523">
    <property type="entry name" value="VOC_core"/>
</dbReference>
<name>A0AA41W7A9_9GAMM</name>
<dbReference type="PANTHER" id="PTHR33993">
    <property type="entry name" value="GLYOXALASE-RELATED"/>
    <property type="match status" value="1"/>
</dbReference>
<feature type="signal peptide" evidence="1">
    <location>
        <begin position="1"/>
        <end position="20"/>
    </location>
</feature>
<dbReference type="InterPro" id="IPR029068">
    <property type="entry name" value="Glyas_Bleomycin-R_OHBP_Dase"/>
</dbReference>
<dbReference type="Gene3D" id="3.10.180.10">
    <property type="entry name" value="2,3-Dihydroxybiphenyl 1,2-Dioxygenase, domain 1"/>
    <property type="match status" value="2"/>
</dbReference>
<evidence type="ECO:0000256" key="1">
    <source>
        <dbReference type="SAM" id="SignalP"/>
    </source>
</evidence>
<gene>
    <name evidence="3" type="ORF">NAF29_12765</name>
</gene>
<evidence type="ECO:0000313" key="4">
    <source>
        <dbReference type="Proteomes" id="UP001165393"/>
    </source>
</evidence>
<dbReference type="SUPFAM" id="SSF54593">
    <property type="entry name" value="Glyoxalase/Bleomycin resistance protein/Dihydroxybiphenyl dioxygenase"/>
    <property type="match status" value="2"/>
</dbReference>
<dbReference type="RefSeq" id="WP_251261981.1">
    <property type="nucleotide sequence ID" value="NZ_JAMQGP010000006.1"/>
</dbReference>
<keyword evidence="1" id="KW-0732">Signal</keyword>
<dbReference type="EMBL" id="JAMQGP010000006">
    <property type="protein sequence ID" value="MCM2680532.1"/>
    <property type="molecule type" value="Genomic_DNA"/>
</dbReference>
<dbReference type="Pfam" id="PF00903">
    <property type="entry name" value="Glyoxalase"/>
    <property type="match status" value="1"/>
</dbReference>
<feature type="chain" id="PRO_5041271138" description="VOC domain-containing protein" evidence="1">
    <location>
        <begin position="21"/>
        <end position="295"/>
    </location>
</feature>
<accession>A0AA41W7A9</accession>
<dbReference type="PROSITE" id="PS51819">
    <property type="entry name" value="VOC"/>
    <property type="match status" value="1"/>
</dbReference>
<reference evidence="3 4" key="1">
    <citation type="journal article" date="2013" name="Antonie Van Leeuwenhoek">
        <title>Echinimonas agarilytica gen. nov., sp. nov., a new gammaproteobacterium isolated from the sea urchin Strongylocentrotus intermedius.</title>
        <authorList>
            <person name="Nedashkovskaya O.I."/>
            <person name="Stenkova A.M."/>
            <person name="Zhukova N.V."/>
            <person name="Van Trappen S."/>
            <person name="Lee J.S."/>
            <person name="Kim S.B."/>
        </authorList>
    </citation>
    <scope>NUCLEOTIDE SEQUENCE [LARGE SCALE GENOMIC DNA]</scope>
    <source>
        <strain evidence="3 4">KMM 6351</strain>
    </source>
</reference>
<protein>
    <recommendedName>
        <fullName evidence="2">VOC domain-containing protein</fullName>
    </recommendedName>
</protein>
<keyword evidence="4" id="KW-1185">Reference proteome</keyword>
<evidence type="ECO:0000259" key="2">
    <source>
        <dbReference type="PROSITE" id="PS51819"/>
    </source>
</evidence>
<organism evidence="3 4">
    <name type="scientific">Echinimonas agarilytica</name>
    <dbReference type="NCBI Taxonomy" id="1215918"/>
    <lineage>
        <taxon>Bacteria</taxon>
        <taxon>Pseudomonadati</taxon>
        <taxon>Pseudomonadota</taxon>
        <taxon>Gammaproteobacteria</taxon>
        <taxon>Alteromonadales</taxon>
        <taxon>Echinimonadaceae</taxon>
        <taxon>Echinimonas</taxon>
    </lineage>
</organism>
<evidence type="ECO:0000313" key="3">
    <source>
        <dbReference type="EMBL" id="MCM2680532.1"/>
    </source>
</evidence>
<sequence length="295" mass="32383">MKLRIVCGALLLLVQSLANASQVQFPPITDERANLPGKFIWYDIFTATPQSSLKFYQAVFGWQAIAVEAGNIKYYTFYNGDHPVAGLVQRDSVLQSTSKALWLPSISAASTQKAEKMITASGGKVLMESRDLLGRGEALIARDPSGALFATLQTNGKDPEDFQAEAGDWIWQQLYSHQPTKATAFYQTLFNYNTFEHTLQNKEGVEHYILASQSHARGAIRAMPEAFSQTAKSQWVPFVQVESVAQTLDIAIENGATIVMAPDSDVLDGQLAVLSDPNGAVIGVMTWEYTPQEAK</sequence>
<dbReference type="AlphaFoldDB" id="A0AA41W7A9"/>
<dbReference type="PANTHER" id="PTHR33993:SF14">
    <property type="entry name" value="GB|AAF24581.1"/>
    <property type="match status" value="1"/>
</dbReference>
<dbReference type="Proteomes" id="UP001165393">
    <property type="component" value="Unassembled WGS sequence"/>
</dbReference>
<comment type="caution">
    <text evidence="3">The sequence shown here is derived from an EMBL/GenBank/DDBJ whole genome shotgun (WGS) entry which is preliminary data.</text>
</comment>